<organism evidence="2 3">
    <name type="scientific">Didymodactylos carnosus</name>
    <dbReference type="NCBI Taxonomy" id="1234261"/>
    <lineage>
        <taxon>Eukaryota</taxon>
        <taxon>Metazoa</taxon>
        <taxon>Spiralia</taxon>
        <taxon>Gnathifera</taxon>
        <taxon>Rotifera</taxon>
        <taxon>Eurotatoria</taxon>
        <taxon>Bdelloidea</taxon>
        <taxon>Philodinida</taxon>
        <taxon>Philodinidae</taxon>
        <taxon>Didymodactylos</taxon>
    </lineage>
</organism>
<sequence length="153" mass="17395">VNPSHLSLIDGNNVSDLNLQWYRSQLGLIGQEPVLFDLTIRENIAYGDHSRSVEQISLDEIIEAAKKANIHEFIQALPVVLNYPSLCCWIVQETLEQVQKYRTSIIIAHRLSTIQNADLICVVENGQVVEQGTHPELVKQRGPYWKLYTTTVQ</sequence>
<proteinExistence type="predicted"/>
<dbReference type="Gene3D" id="3.40.50.300">
    <property type="entry name" value="P-loop containing nucleotide triphosphate hydrolases"/>
    <property type="match status" value="2"/>
</dbReference>
<comment type="caution">
    <text evidence="2">The sequence shown here is derived from an EMBL/GenBank/DDBJ whole genome shotgun (WGS) entry which is preliminary data.</text>
</comment>
<dbReference type="Proteomes" id="UP000677228">
    <property type="component" value="Unassembled WGS sequence"/>
</dbReference>
<dbReference type="Proteomes" id="UP000682733">
    <property type="component" value="Unassembled WGS sequence"/>
</dbReference>
<dbReference type="PANTHER" id="PTHR24222:SF76">
    <property type="entry name" value="MYCOBACTIN IMPORT ATP-BINDING_PERMEASE PROTEIN IRTB"/>
    <property type="match status" value="1"/>
</dbReference>
<evidence type="ECO:0000313" key="2">
    <source>
        <dbReference type="EMBL" id="CAF4425869.1"/>
    </source>
</evidence>
<dbReference type="SUPFAM" id="SSF52540">
    <property type="entry name" value="P-loop containing nucleoside triphosphate hydrolases"/>
    <property type="match status" value="1"/>
</dbReference>
<evidence type="ECO:0000313" key="3">
    <source>
        <dbReference type="Proteomes" id="UP000682733"/>
    </source>
</evidence>
<dbReference type="PANTHER" id="PTHR24222">
    <property type="entry name" value="ABC TRANSPORTER B FAMILY"/>
    <property type="match status" value="1"/>
</dbReference>
<gene>
    <name evidence="1" type="ORF">OVA965_LOCUS42685</name>
    <name evidence="2" type="ORF">TMI583_LOCUS44675</name>
</gene>
<name>A0A8S2W164_9BILA</name>
<dbReference type="GO" id="GO:0042626">
    <property type="term" value="F:ATPase-coupled transmembrane transporter activity"/>
    <property type="evidence" value="ECO:0007669"/>
    <property type="project" value="TreeGrafter"/>
</dbReference>
<dbReference type="InterPro" id="IPR039421">
    <property type="entry name" value="Type_1_exporter"/>
</dbReference>
<dbReference type="InterPro" id="IPR027417">
    <property type="entry name" value="P-loop_NTPase"/>
</dbReference>
<dbReference type="GO" id="GO:0005886">
    <property type="term" value="C:plasma membrane"/>
    <property type="evidence" value="ECO:0007669"/>
    <property type="project" value="TreeGrafter"/>
</dbReference>
<accession>A0A8S2W164</accession>
<dbReference type="EMBL" id="CAJNOK010053370">
    <property type="protein sequence ID" value="CAF1611828.1"/>
    <property type="molecule type" value="Genomic_DNA"/>
</dbReference>
<evidence type="ECO:0000313" key="1">
    <source>
        <dbReference type="EMBL" id="CAF1611828.1"/>
    </source>
</evidence>
<protein>
    <submittedName>
        <fullName evidence="2">Uncharacterized protein</fullName>
    </submittedName>
</protein>
<dbReference type="AlphaFoldDB" id="A0A8S2W164"/>
<dbReference type="EMBL" id="CAJOBA010077683">
    <property type="protein sequence ID" value="CAF4425869.1"/>
    <property type="molecule type" value="Genomic_DNA"/>
</dbReference>
<feature type="non-terminal residue" evidence="2">
    <location>
        <position position="153"/>
    </location>
</feature>
<reference evidence="2" key="1">
    <citation type="submission" date="2021-02" db="EMBL/GenBank/DDBJ databases">
        <authorList>
            <person name="Nowell W R."/>
        </authorList>
    </citation>
    <scope>NUCLEOTIDE SEQUENCE</scope>
</reference>